<dbReference type="PANTHER" id="PTHR43885">
    <property type="entry name" value="HALOACID DEHALOGENASE-LIKE HYDROLASE"/>
    <property type="match status" value="1"/>
</dbReference>
<dbReference type="PANTHER" id="PTHR43885:SF1">
    <property type="entry name" value="SUPERFAMILY HYDROLASE, PUTATIVE (AFU_ORTHOLOGUE AFUA_4G13290)-RELATED"/>
    <property type="match status" value="1"/>
</dbReference>
<dbReference type="SFLD" id="SFLDG01129">
    <property type="entry name" value="C1.5:_HAD__Beta-PGM__Phosphata"/>
    <property type="match status" value="1"/>
</dbReference>
<dbReference type="Gene3D" id="3.40.50.1000">
    <property type="entry name" value="HAD superfamily/HAD-like"/>
    <property type="match status" value="1"/>
</dbReference>
<dbReference type="SUPFAM" id="SSF56784">
    <property type="entry name" value="HAD-like"/>
    <property type="match status" value="1"/>
</dbReference>
<reference evidence="2" key="1">
    <citation type="submission" date="2016-03" db="EMBL/GenBank/DDBJ databases">
        <authorList>
            <person name="Devillers Hugo."/>
        </authorList>
    </citation>
    <scope>NUCLEOTIDE SEQUENCE [LARGE SCALE GENOMIC DNA]</scope>
</reference>
<dbReference type="InterPro" id="IPR006439">
    <property type="entry name" value="HAD-SF_hydro_IA"/>
</dbReference>
<protein>
    <submittedName>
        <fullName evidence="1">LAME_0F10308g1_1</fullName>
    </submittedName>
</protein>
<dbReference type="NCBIfam" id="TIGR01549">
    <property type="entry name" value="HAD-SF-IA-v1"/>
    <property type="match status" value="1"/>
</dbReference>
<keyword evidence="2" id="KW-1185">Reference proteome</keyword>
<evidence type="ECO:0000313" key="2">
    <source>
        <dbReference type="Proteomes" id="UP000191144"/>
    </source>
</evidence>
<dbReference type="AlphaFoldDB" id="A0A1G4JVD9"/>
<proteinExistence type="predicted"/>
<dbReference type="Pfam" id="PF13419">
    <property type="entry name" value="HAD_2"/>
    <property type="match status" value="1"/>
</dbReference>
<name>A0A1G4JVD9_9SACH</name>
<dbReference type="OrthoDB" id="426235at2759"/>
<sequence>MSAFMKLKPTLPVHNAVKAIVFDMDGTLSVPQTWMFKAMRDAIGLRDPHMDILTFVDELPSQKLRDEANMQIKNVEARAMAEMQPQPGLVALLKYLTVHGVSTSICTRNLIKPVRHLILKFVPEECDRFDHILTREFRPTKPSPDPLLHIAGQLDIKPKNMIMVGDSYDDMACGRAAGCATILVRNETNGALFETWGHLIDAAVQDLAEIIDLVENGFSKRDRN</sequence>
<dbReference type="InterPro" id="IPR041492">
    <property type="entry name" value="HAD_2"/>
</dbReference>
<organism evidence="1 2">
    <name type="scientific">Lachancea meyersii CBS 8951</name>
    <dbReference type="NCBI Taxonomy" id="1266667"/>
    <lineage>
        <taxon>Eukaryota</taxon>
        <taxon>Fungi</taxon>
        <taxon>Dikarya</taxon>
        <taxon>Ascomycota</taxon>
        <taxon>Saccharomycotina</taxon>
        <taxon>Saccharomycetes</taxon>
        <taxon>Saccharomycetales</taxon>
        <taxon>Saccharomycetaceae</taxon>
        <taxon>Lachancea</taxon>
    </lineage>
</organism>
<dbReference type="EMBL" id="LT598477">
    <property type="protein sequence ID" value="SCU95006.1"/>
    <property type="molecule type" value="Genomic_DNA"/>
</dbReference>
<dbReference type="GO" id="GO:0016791">
    <property type="term" value="F:phosphatase activity"/>
    <property type="evidence" value="ECO:0007669"/>
    <property type="project" value="UniProtKB-ARBA"/>
</dbReference>
<dbReference type="InterPro" id="IPR023214">
    <property type="entry name" value="HAD_sf"/>
</dbReference>
<dbReference type="InterPro" id="IPR036412">
    <property type="entry name" value="HAD-like_sf"/>
</dbReference>
<dbReference type="SFLD" id="SFLDS00003">
    <property type="entry name" value="Haloacid_Dehalogenase"/>
    <property type="match status" value="1"/>
</dbReference>
<gene>
    <name evidence="1" type="ORF">LAME_0F10308G</name>
</gene>
<dbReference type="Proteomes" id="UP000191144">
    <property type="component" value="Chromosome F"/>
</dbReference>
<dbReference type="Gene3D" id="1.10.260.80">
    <property type="match status" value="1"/>
</dbReference>
<evidence type="ECO:0000313" key="1">
    <source>
        <dbReference type="EMBL" id="SCU95006.1"/>
    </source>
</evidence>
<accession>A0A1G4JVD9</accession>